<keyword evidence="3" id="KW-1185">Reference proteome</keyword>
<protein>
    <submittedName>
        <fullName evidence="2">Uncharacterized protein</fullName>
    </submittedName>
</protein>
<organism evidence="2 3">
    <name type="scientific">Elysia marginata</name>
    <dbReference type="NCBI Taxonomy" id="1093978"/>
    <lineage>
        <taxon>Eukaryota</taxon>
        <taxon>Metazoa</taxon>
        <taxon>Spiralia</taxon>
        <taxon>Lophotrochozoa</taxon>
        <taxon>Mollusca</taxon>
        <taxon>Gastropoda</taxon>
        <taxon>Heterobranchia</taxon>
        <taxon>Euthyneura</taxon>
        <taxon>Panpulmonata</taxon>
        <taxon>Sacoglossa</taxon>
        <taxon>Placobranchoidea</taxon>
        <taxon>Plakobranchidae</taxon>
        <taxon>Elysia</taxon>
    </lineage>
</organism>
<comment type="caution">
    <text evidence="2">The sequence shown here is derived from an EMBL/GenBank/DDBJ whole genome shotgun (WGS) entry which is preliminary data.</text>
</comment>
<dbReference type="Proteomes" id="UP000762676">
    <property type="component" value="Unassembled WGS sequence"/>
</dbReference>
<name>A0AAV4J7U4_9GAST</name>
<feature type="compositionally biased region" description="Acidic residues" evidence="1">
    <location>
        <begin position="38"/>
        <end position="91"/>
    </location>
</feature>
<accession>A0AAV4J7U4</accession>
<sequence length="137" mass="15210">MFDKSRGCKIINGSVSKRTKGGVRIDRVYDNVNGDGNNTDDDDSYDDDDNYDDDGDDDGGGDDDDDDDEDDEDDDKDDDEDDYDGDGDDEGVGGIKRIYSYYSVHGIDDYGDGVYHEKFVSYVVKTVLFLVVTMVAC</sequence>
<dbReference type="AlphaFoldDB" id="A0AAV4J7U4"/>
<evidence type="ECO:0000313" key="2">
    <source>
        <dbReference type="EMBL" id="GFS18724.1"/>
    </source>
</evidence>
<dbReference type="EMBL" id="BMAT01003008">
    <property type="protein sequence ID" value="GFS18724.1"/>
    <property type="molecule type" value="Genomic_DNA"/>
</dbReference>
<proteinExistence type="predicted"/>
<feature type="region of interest" description="Disordered" evidence="1">
    <location>
        <begin position="22"/>
        <end position="94"/>
    </location>
</feature>
<gene>
    <name evidence="2" type="ORF">ElyMa_001529500</name>
</gene>
<evidence type="ECO:0000313" key="3">
    <source>
        <dbReference type="Proteomes" id="UP000762676"/>
    </source>
</evidence>
<reference evidence="2 3" key="1">
    <citation type="journal article" date="2021" name="Elife">
        <title>Chloroplast acquisition without the gene transfer in kleptoplastic sea slugs, Plakobranchus ocellatus.</title>
        <authorList>
            <person name="Maeda T."/>
            <person name="Takahashi S."/>
            <person name="Yoshida T."/>
            <person name="Shimamura S."/>
            <person name="Takaki Y."/>
            <person name="Nagai Y."/>
            <person name="Toyoda A."/>
            <person name="Suzuki Y."/>
            <person name="Arimoto A."/>
            <person name="Ishii H."/>
            <person name="Satoh N."/>
            <person name="Nishiyama T."/>
            <person name="Hasebe M."/>
            <person name="Maruyama T."/>
            <person name="Minagawa J."/>
            <person name="Obokata J."/>
            <person name="Shigenobu S."/>
        </authorList>
    </citation>
    <scope>NUCLEOTIDE SEQUENCE [LARGE SCALE GENOMIC DNA]</scope>
</reference>
<evidence type="ECO:0000256" key="1">
    <source>
        <dbReference type="SAM" id="MobiDB-lite"/>
    </source>
</evidence>